<organism evidence="2 3">
    <name type="scientific">Mucilaginibacter mali</name>
    <dbReference type="NCBI Taxonomy" id="2740462"/>
    <lineage>
        <taxon>Bacteria</taxon>
        <taxon>Pseudomonadati</taxon>
        <taxon>Bacteroidota</taxon>
        <taxon>Sphingobacteriia</taxon>
        <taxon>Sphingobacteriales</taxon>
        <taxon>Sphingobacteriaceae</taxon>
        <taxon>Mucilaginibacter</taxon>
    </lineage>
</organism>
<sequence length="110" mass="12400">MKSLLIVLLAILFMGCKHHPVNNAAVKMIQVVVYRNEVDSVTFNYTDSKKIKRIVNAINHSKRQKLHFDMDCSLHLVYPDSTVTVLANGTSISCNGVTYQMTDSMNELIN</sequence>
<feature type="signal peptide" evidence="1">
    <location>
        <begin position="1"/>
        <end position="24"/>
    </location>
</feature>
<dbReference type="RefSeq" id="WP_173414331.1">
    <property type="nucleotide sequence ID" value="NZ_CP054139.1"/>
</dbReference>
<evidence type="ECO:0000313" key="3">
    <source>
        <dbReference type="Proteomes" id="UP000505355"/>
    </source>
</evidence>
<dbReference type="PROSITE" id="PS51257">
    <property type="entry name" value="PROKAR_LIPOPROTEIN"/>
    <property type="match status" value="1"/>
</dbReference>
<feature type="chain" id="PRO_5028996928" evidence="1">
    <location>
        <begin position="25"/>
        <end position="110"/>
    </location>
</feature>
<keyword evidence="1" id="KW-0732">Signal</keyword>
<accession>A0A7D4UCR3</accession>
<dbReference type="AlphaFoldDB" id="A0A7D4UCR3"/>
<protein>
    <submittedName>
        <fullName evidence="2">Uncharacterized protein</fullName>
    </submittedName>
</protein>
<dbReference type="KEGG" id="mmab:HQ865_07690"/>
<evidence type="ECO:0000313" key="2">
    <source>
        <dbReference type="EMBL" id="QKJ29639.1"/>
    </source>
</evidence>
<proteinExistence type="predicted"/>
<keyword evidence="3" id="KW-1185">Reference proteome</keyword>
<name>A0A7D4UCR3_9SPHI</name>
<dbReference type="EMBL" id="CP054139">
    <property type="protein sequence ID" value="QKJ29639.1"/>
    <property type="molecule type" value="Genomic_DNA"/>
</dbReference>
<reference evidence="2 3" key="1">
    <citation type="submission" date="2020-05" db="EMBL/GenBank/DDBJ databases">
        <title>Mucilaginibacter mali sp. nov.</title>
        <authorList>
            <person name="Kim H.S."/>
            <person name="Lee K.C."/>
            <person name="Suh M.K."/>
            <person name="Kim J.-S."/>
            <person name="Han K.-I."/>
            <person name="Eom M.K."/>
            <person name="Shin Y.K."/>
            <person name="Lee J.-S."/>
        </authorList>
    </citation>
    <scope>NUCLEOTIDE SEQUENCE [LARGE SCALE GENOMIC DNA]</scope>
    <source>
        <strain evidence="2 3">G2-14</strain>
    </source>
</reference>
<dbReference type="Proteomes" id="UP000505355">
    <property type="component" value="Chromosome"/>
</dbReference>
<evidence type="ECO:0000256" key="1">
    <source>
        <dbReference type="SAM" id="SignalP"/>
    </source>
</evidence>
<gene>
    <name evidence="2" type="ORF">HQ865_07690</name>
</gene>